<name>A0ABY6CS33_9BACT</name>
<reference evidence="1" key="1">
    <citation type="submission" date="2022-09" db="EMBL/GenBank/DDBJ databases">
        <title>Comparative genomics and taxonomic characterization of three novel marine species of genus Reichenbachiella exhibiting antioxidant and polysaccharide degradation activities.</title>
        <authorList>
            <person name="Muhammad N."/>
            <person name="Lee Y.-J."/>
            <person name="Ko J."/>
            <person name="Kim S.-G."/>
        </authorList>
    </citation>
    <scope>NUCLEOTIDE SEQUENCE</scope>
    <source>
        <strain evidence="1">BKB1-1</strain>
    </source>
</reference>
<dbReference type="EMBL" id="CP106679">
    <property type="protein sequence ID" value="UXP33317.1"/>
    <property type="molecule type" value="Genomic_DNA"/>
</dbReference>
<accession>A0ABY6CS33</accession>
<proteinExistence type="predicted"/>
<keyword evidence="2" id="KW-1185">Reference proteome</keyword>
<evidence type="ECO:0008006" key="3">
    <source>
        <dbReference type="Google" id="ProtNLM"/>
    </source>
</evidence>
<dbReference type="Proteomes" id="UP001065174">
    <property type="component" value="Chromosome"/>
</dbReference>
<sequence length="103" mass="11926">MLFVTMDCTSTTRWEFRLFGEDISPEIAMLYNLDNAESYDIYLGLGGSFYSLNSVMLPVGFRFTPFSNDNAFIHIEEDVSYDLDDESIYLRSTIGIRYLFGDR</sequence>
<organism evidence="1 2">
    <name type="scientific">Reichenbachiella agarivorans</name>
    <dbReference type="NCBI Taxonomy" id="2979464"/>
    <lineage>
        <taxon>Bacteria</taxon>
        <taxon>Pseudomonadati</taxon>
        <taxon>Bacteroidota</taxon>
        <taxon>Cytophagia</taxon>
        <taxon>Cytophagales</taxon>
        <taxon>Reichenbachiellaceae</taxon>
        <taxon>Reichenbachiella</taxon>
    </lineage>
</organism>
<evidence type="ECO:0000313" key="2">
    <source>
        <dbReference type="Proteomes" id="UP001065174"/>
    </source>
</evidence>
<gene>
    <name evidence="1" type="ORF">N6H18_05050</name>
</gene>
<evidence type="ECO:0000313" key="1">
    <source>
        <dbReference type="EMBL" id="UXP33317.1"/>
    </source>
</evidence>
<dbReference type="RefSeq" id="WP_262310746.1">
    <property type="nucleotide sequence ID" value="NZ_CP106679.1"/>
</dbReference>
<protein>
    <recommendedName>
        <fullName evidence="3">Outer membrane protein beta-barrel domain-containing protein</fullName>
    </recommendedName>
</protein>